<protein>
    <submittedName>
        <fullName evidence="1">Amino acid adenylation domain-containing protein</fullName>
    </submittedName>
</protein>
<evidence type="ECO:0000313" key="2">
    <source>
        <dbReference type="Proteomes" id="UP001156484"/>
    </source>
</evidence>
<dbReference type="EMBL" id="CP107551">
    <property type="protein sequence ID" value="UYP19937.1"/>
    <property type="molecule type" value="Genomic_DNA"/>
</dbReference>
<accession>A0ACD4DIR0</accession>
<reference evidence="1" key="1">
    <citation type="submission" date="2022-10" db="EMBL/GenBank/DDBJ databases">
        <title>Rhodococcus ferula Z13 complete genome.</title>
        <authorList>
            <person name="Long X."/>
            <person name="Zang M."/>
        </authorList>
    </citation>
    <scope>NUCLEOTIDE SEQUENCE</scope>
    <source>
        <strain evidence="1">Z13</strain>
    </source>
</reference>
<name>A0ACD4DIR0_9NOCA</name>
<dbReference type="Proteomes" id="UP001156484">
    <property type="component" value="Chromosome"/>
</dbReference>
<evidence type="ECO:0000313" key="1">
    <source>
        <dbReference type="EMBL" id="UYP19937.1"/>
    </source>
</evidence>
<gene>
    <name evidence="1" type="ORF">OED52_05115</name>
</gene>
<organism evidence="1 2">
    <name type="scientific">Rhodococcus sacchari</name>
    <dbReference type="NCBI Taxonomy" id="2962047"/>
    <lineage>
        <taxon>Bacteria</taxon>
        <taxon>Bacillati</taxon>
        <taxon>Actinomycetota</taxon>
        <taxon>Actinomycetes</taxon>
        <taxon>Mycobacteriales</taxon>
        <taxon>Nocardiaceae</taxon>
        <taxon>Rhodococcus</taxon>
    </lineage>
</organism>
<proteinExistence type="predicted"/>
<keyword evidence="2" id="KW-1185">Reference proteome</keyword>
<sequence>MESIENLPLTTAQTGMWFAQRIDPANPTFVTGQFLEIEGDVDPAVLARAVHTVFAESAELRTRIDDIDGTPVQIPGAHPAPEVDVVVLTAEHDPRQTAVDAMRAQLRVPVDPSTEPGVGARVYVLGPQHLLLFLRAHHSLLDVYGYGLLERRIVAVYTGLVRGESVPPATFGSVAELVAEDEAYRSGDRVTADREFWTEALRGAPEALGLAESAVPPASALARTVVTESVQVPGDVADALDVLARRAGAGWPDLVTAAAAAYLARVTGVHDVVLGFPAMNRMGSAAAKILTTAVNVVPLRLHVTPDATLGTLAATVRATVAAQQRHSRYRGEDIHRDLRLPATSPGLVGPTVNIKPFGDTVRFGDATATVHSLSRGPVHDLAVVARRVDRTRALELTLDADADRYTADEVARHASAIARLLTVAAQDGGEDALLAGVDLLDPAFRAELESRWHGTADTAPVPDALELFDRQVAAAGSTPALVAGDERLTYAELSARVDAVADRLRRAGAGREVIVALALPRTADMVVALLAVLRTGAAYLPVDPAFPASRIEYMLDDARPAILLTTDDFAERLGDTAPAATAVFRDGDLHWRAGIEPDTAAAPTGVVPEQSAYVIYTSGSTGRPKGVVLPRGALARFVDAATGLAGIGPDTRLLAVTTLSFDIAVLELIVPLCRGGAVVLAGDDAARDPAALGTLAETEAVTCVQATPSLWSAIVEHGGLRLDQVDVLVGGEALSAALAETLSARTRSVVNMYGPTETTVWCTSTPVVAGEPWTGSIGRPYPGTGVRVLDRQLQPVPAGVAGELYVVGQQLARGYRGRADLTATRFVADPFGAGRMYRTGDLVRWTPDGRLQYLGRGDHQVKVRGHRIELGEIETAAVQFPGVTQAVVVARPDATGTDRLVGYVTGTDVDTAALHGFLRDRLPEYMVPSVTVVLDEFPLTANLKVDRKALPVPVLDTPDTGRDPETATEHALAAMFAELLGLPEIGVDADFFTLGGTSLSATRLVARIRSALDVEVSLRDVFDAPTVAQLAVVVDGASPARPRFTPGPRPDRLPLSSAQRRLWFLDRTQGPSPTYNIPFALDLRGALDADALDRALVHLVTRHEVLRTVVDVFDGEPVQRILDAPASILQVADAPGGDARPLLDAAARVPFDLGRDRPLRAHLVRRGPDDAVLLLVVHHIAGDEWSAETMFADLAAAYAETVAGRTPGAAPAGRASDAAAPTGRASDAAAPTGRASDAAAPRAQYADFAVWERALADDPAARALRDRDLAFWRSTLAGAPEELALPYDRPRPAVPSHRGDEVQVRVDDRLTGALRAACARTGVSMFMLSHAAVATLFSALGAGEDVVLGAPVAGRADSGLEDIVGFFVDTVALRVDLSGDPTTEEVLARVRRADLAALAHQEVPFDEVVDAVGVTPSLARHPLFQTMVQYRTTPPVPALGDAVATASYLSTGTAKFDLTVDVVDSGERLDIRLEYAQDLYDRVSVERLGSRLLTVLAAFADAEPRHLSALDVRTDAERVADTAAATPATTRLLPDLLADAVEQHADRTALVAGTTTLTYRDFGARVHRCARVLAERGIGPGSVVAVAAPRSEATVVALAAVVAAGAAYLPVDLSYPAARIEFMLTDAAPDLVLVAGVDAVPGTAPQLALADLAAAADGRAGAPLTDADRTRALHPADGAYVVYTSGSTGTPKGVLGTAAALANRLAWQSTRVRPSVDDVRLAKSSLSFIDGSTELFAGLLSGATLVLADDTASRDVEALADLVVAHRVRMLTAVPSLAEALATSRPDATEQVDTWFLSGETLGANVIAALPGARVINSYGSSEVAGDVTTWTAPAVGADRVRIGTPVDGVTARILDRWLRPVPDGVTGELYVGGIQSARGYLGRPDLTVTRFVADPAGTGERLFRTGDLVRRTATGDLEFVSRADHQISLRGFRIEPGEIEAALLNHPAVTAALVTVRPSASGTDLLVGYVVASETPGPDTAALQDHLRAVVPDYMIPAAFVVLDEMPTLPNGKVDRAALPDPADMRSSREPATEDERAVCEVLAELLGVPDVGPDDDFFALGGNSLLATRFSSALRARAGRNPSIRDIFDLRTPARIAASVPAEATGPELAPREHGDLAPMSAAQRRLWFLFRLEGASATYNIPYTMRLRGDLDLDAMREALRRLIAGHETLRTVFTEAGEDDAEAIGYQRVLPADECTPELRIVDATPDELDDLLVEASRYPFDLAHDLPIRATLVRTAPDDAHLVVLVHHIAADEWSATPLVADLSAWYAHLTTGSPAPAPLPVQYRDFTLWQGERLEQGLREEQTEYWARVLAGAPEELDVPRDRPRGAVSSYRGGAVPFTVDAGTRETLASVAAESGATMFMLTHAAVAALLHAHGAGTDIVLGTPVAGRPDAALDRIVGFFVNTLVLRTDLSGDPTVRELLTRVRETDLDAYAHQDLPFEVLVERLAPARSLARQPLFQIMVQYRDRLDGIRMPGLTAEPVFVETGTSKFDLTFDLAETDGGAIRGRIEYATDLFDHATVDGFARRLTALLESVARRPDARLSQLDVLTADDRAALAAAETGPVVAEDPVTIPELFSRQVAATPDALALVDDATGTQWTYAELDRAVAALAGRLRAVPGVGVDAVVAVAIPRSVALVVALLAIHRVGAAYLPLDENYPAERLAYMMNDARPVATVTVPGSTVPEAPGAVVLEVGEFGSATGEHAEPVTVPTPMPADRAAYVLYTSGSTGTPKGVVVGHRAIANRLRWMQDEYGLTADDRVLQKTLSGFDVSVWEFFWPLITGATLVVATPDGHRDPHYLRDVIARRSVTTAHFVPSMLAALLDVLAEQDEKLRLTRVVCSGEALTADHRDRFHTYVDAELHNLYGPTEAAVDVTAAPVPAQDIPWVPIGRPVDNTRTLVLDERLRPVPPGATGELYLGGIQLARGYHRRPDLTASRFVADPYGAPGERLYRTGDLVRLRDRGRGLELDYIGRADGQVKLRGLRIELGEIEATLVAHPDVAQSAVIVRGGMLAAYVVPVAGHGIDTAELIAHAATTLPDHMVPVTVTVLEALPSSPNGKLDRRALPDPQPTVSSRRVPEGPVETALCTLFAEALRLDVVGPDDDFFALGGDSIVSMRVVAAARRRGIELGPREIFRWRTPAALAAQVQVDETTGDTEQPTGPVDDRDPGPVPVPPAVHALRETGTEPAGAALVFAIDAPAAVGETQVVEAVRTVVAAHDALRMRLTRVASVLWSLDTTAGDEASVPVRTVETTDLSAAEEQVRGEIAAALDPESGVVLAATLLTSGDAARLVVAVHPCVADTRSVAVLAADLHAALTGATVAAPAATARGAATRLNERAQDPALLAELAHWAQVLVPGAALSTAVLPVAEPSGPIEVETAVTGEEDPALVAVAALAVARARTGAAGELLVELERDARRVTEDEPDCTRTVGPFAVGVPVRVQVADDPDAAAAAVTAALDAVPGDGSGYALLRHLNAQAAPAFTALARPDVLVRSEPLPVDRRVPAAHAVELSVRIEERADGRVLVAALRSDGRLSEDEVGALAEAWSEAVNSPVRAG</sequence>